<feature type="region of interest" description="Disordered" evidence="6">
    <location>
        <begin position="125"/>
        <end position="154"/>
    </location>
</feature>
<evidence type="ECO:0000313" key="8">
    <source>
        <dbReference type="Ensembl" id="ENSGMOP00000035137.1"/>
    </source>
</evidence>
<dbReference type="PANTHER" id="PTHR14609:SF1">
    <property type="entry name" value="ORC UBIQUITIN LIGASE 1"/>
    <property type="match status" value="1"/>
</dbReference>
<evidence type="ECO:0000256" key="1">
    <source>
        <dbReference type="ARBA" id="ARBA00022723"/>
    </source>
</evidence>
<name>A0A8C5APT4_GADMO</name>
<reference evidence="8" key="1">
    <citation type="submission" date="2025-08" db="UniProtKB">
        <authorList>
            <consortium name="Ensembl"/>
        </authorList>
    </citation>
    <scope>IDENTIFICATION</scope>
</reference>
<dbReference type="PROSITE" id="PS50089">
    <property type="entry name" value="ZF_RING_2"/>
    <property type="match status" value="1"/>
</dbReference>
<evidence type="ECO:0000259" key="7">
    <source>
        <dbReference type="PROSITE" id="PS50089"/>
    </source>
</evidence>
<feature type="coiled-coil region" evidence="5">
    <location>
        <begin position="95"/>
        <end position="122"/>
    </location>
</feature>
<feature type="compositionally biased region" description="Polar residues" evidence="6">
    <location>
        <begin position="205"/>
        <end position="216"/>
    </location>
</feature>
<dbReference type="Proteomes" id="UP000694546">
    <property type="component" value="Chromosome 14"/>
</dbReference>
<evidence type="ECO:0000256" key="2">
    <source>
        <dbReference type="ARBA" id="ARBA00022771"/>
    </source>
</evidence>
<dbReference type="GO" id="GO:0008270">
    <property type="term" value="F:zinc ion binding"/>
    <property type="evidence" value="ECO:0007669"/>
    <property type="project" value="UniProtKB-KW"/>
</dbReference>
<evidence type="ECO:0000256" key="4">
    <source>
        <dbReference type="PROSITE-ProRule" id="PRU00175"/>
    </source>
</evidence>
<feature type="domain" description="RING-type" evidence="7">
    <location>
        <begin position="18"/>
        <end position="56"/>
    </location>
</feature>
<proteinExistence type="predicted"/>
<dbReference type="SUPFAM" id="SSF57850">
    <property type="entry name" value="RING/U-box"/>
    <property type="match status" value="1"/>
</dbReference>
<keyword evidence="1" id="KW-0479">Metal-binding</keyword>
<dbReference type="AlphaFoldDB" id="A0A8C5APT4"/>
<dbReference type="GO" id="GO:0006513">
    <property type="term" value="P:protein monoubiquitination"/>
    <property type="evidence" value="ECO:0007669"/>
    <property type="project" value="InterPro"/>
</dbReference>
<dbReference type="CDD" id="cd14686">
    <property type="entry name" value="bZIP"/>
    <property type="match status" value="1"/>
</dbReference>
<dbReference type="InterPro" id="IPR039209">
    <property type="entry name" value="OBI1"/>
</dbReference>
<organism evidence="8 9">
    <name type="scientific">Gadus morhua</name>
    <name type="common">Atlantic cod</name>
    <dbReference type="NCBI Taxonomy" id="8049"/>
    <lineage>
        <taxon>Eukaryota</taxon>
        <taxon>Metazoa</taxon>
        <taxon>Chordata</taxon>
        <taxon>Craniata</taxon>
        <taxon>Vertebrata</taxon>
        <taxon>Euteleostomi</taxon>
        <taxon>Actinopterygii</taxon>
        <taxon>Neopterygii</taxon>
        <taxon>Teleostei</taxon>
        <taxon>Neoteleostei</taxon>
        <taxon>Acanthomorphata</taxon>
        <taxon>Zeiogadaria</taxon>
        <taxon>Gadariae</taxon>
        <taxon>Gadiformes</taxon>
        <taxon>Gadoidei</taxon>
        <taxon>Gadidae</taxon>
        <taxon>Gadus</taxon>
    </lineage>
</organism>
<evidence type="ECO:0000256" key="3">
    <source>
        <dbReference type="ARBA" id="ARBA00022833"/>
    </source>
</evidence>
<gene>
    <name evidence="8" type="primary">pou4f1</name>
</gene>
<dbReference type="GeneTree" id="ENSGT00940000162154"/>
<reference evidence="8" key="2">
    <citation type="submission" date="2025-09" db="UniProtKB">
        <authorList>
            <consortium name="Ensembl"/>
        </authorList>
    </citation>
    <scope>IDENTIFICATION</scope>
</reference>
<dbReference type="Ensembl" id="ENSGMOT00000063840.1">
    <property type="protein sequence ID" value="ENSGMOP00000035137.1"/>
    <property type="gene ID" value="ENSGMOG00000033646.1"/>
</dbReference>
<evidence type="ECO:0000313" key="9">
    <source>
        <dbReference type="Proteomes" id="UP000694546"/>
    </source>
</evidence>
<sequence length="366" mass="40667">MAINIKSSTFSITLPMSCQICLGKVRQPVICPNCHVFCSSCMETWMQSVSQCPACRVPITKDNPCRELIAGSDGEEIQNRETSRRLRKMRGALLLREYEDEIDRLLQENEELKSRLQIVGEEMPAPSHQEAACSTQDPNPTAGPSEQRSSDLSELQQLGHELKHATDVCSKAKEDMERHKQTNKMLRSQNLDLVQENMNLRAEVSSRSPQNPQNLARTKPRHDEMRGSGVGACRGTGSVCVRDCRHLTSSPPTIASYTPPPPQHSIRGGGGGPLRLYGDILLSASSSFSPFFPRALVWRSPRQDDVHEQQADALRDAPVAPGAQVHHPAFQLRGHPQGVPTDPAGKNFIWYPNKVILLSLRLFPRS</sequence>
<dbReference type="GO" id="GO:0006275">
    <property type="term" value="P:regulation of DNA replication"/>
    <property type="evidence" value="ECO:0007669"/>
    <property type="project" value="InterPro"/>
</dbReference>
<keyword evidence="9" id="KW-1185">Reference proteome</keyword>
<evidence type="ECO:0000256" key="5">
    <source>
        <dbReference type="SAM" id="Coils"/>
    </source>
</evidence>
<evidence type="ECO:0000256" key="6">
    <source>
        <dbReference type="SAM" id="MobiDB-lite"/>
    </source>
</evidence>
<dbReference type="GO" id="GO:0004842">
    <property type="term" value="F:ubiquitin-protein transferase activity"/>
    <property type="evidence" value="ECO:0007669"/>
    <property type="project" value="InterPro"/>
</dbReference>
<feature type="region of interest" description="Disordered" evidence="6">
    <location>
        <begin position="202"/>
        <end position="230"/>
    </location>
</feature>
<keyword evidence="5" id="KW-0175">Coiled coil</keyword>
<protein>
    <recommendedName>
        <fullName evidence="7">RING-type domain-containing protein</fullName>
    </recommendedName>
</protein>
<keyword evidence="2 4" id="KW-0863">Zinc-finger</keyword>
<accession>A0A8C5APT4</accession>
<dbReference type="InterPro" id="IPR001841">
    <property type="entry name" value="Znf_RING"/>
</dbReference>
<dbReference type="Pfam" id="PF13639">
    <property type="entry name" value="zf-RING_2"/>
    <property type="match status" value="1"/>
</dbReference>
<keyword evidence="3" id="KW-0862">Zinc</keyword>
<dbReference type="PANTHER" id="PTHR14609">
    <property type="entry name" value="RING FINGER PROTEIN 219"/>
    <property type="match status" value="1"/>
</dbReference>
<feature type="compositionally biased region" description="Polar residues" evidence="6">
    <location>
        <begin position="132"/>
        <end position="154"/>
    </location>
</feature>
<dbReference type="Gene3D" id="3.30.40.10">
    <property type="entry name" value="Zinc/RING finger domain, C3HC4 (zinc finger)"/>
    <property type="match status" value="1"/>
</dbReference>
<dbReference type="InterPro" id="IPR013083">
    <property type="entry name" value="Znf_RING/FYVE/PHD"/>
</dbReference>